<feature type="region of interest" description="Disordered" evidence="3">
    <location>
        <begin position="370"/>
        <end position="395"/>
    </location>
</feature>
<feature type="compositionally biased region" description="Low complexity" evidence="3">
    <location>
        <begin position="260"/>
        <end position="279"/>
    </location>
</feature>
<dbReference type="GO" id="GO:0008540">
    <property type="term" value="C:proteasome regulatory particle, base subcomplex"/>
    <property type="evidence" value="ECO:0007669"/>
    <property type="project" value="TreeGrafter"/>
</dbReference>
<dbReference type="InterPro" id="IPR002015">
    <property type="entry name" value="Proteasome/cyclosome_rpt"/>
</dbReference>
<evidence type="ECO:0000313" key="9">
    <source>
        <dbReference type="Proteomes" id="UP000663877"/>
    </source>
</evidence>
<evidence type="ECO:0000313" key="7">
    <source>
        <dbReference type="EMBL" id="CAF0834216.1"/>
    </source>
</evidence>
<evidence type="ECO:0000313" key="6">
    <source>
        <dbReference type="EMBL" id="CAF0722462.1"/>
    </source>
</evidence>
<accession>A0A813MI33</accession>
<gene>
    <name evidence="6" type="ORF">BJG266_LOCUS433</name>
    <name evidence="7" type="ORF">QVE165_LOCUS5952</name>
</gene>
<keyword evidence="1" id="KW-0677">Repeat</keyword>
<feature type="region of interest" description="Disordered" evidence="3">
    <location>
        <begin position="232"/>
        <end position="321"/>
    </location>
</feature>
<dbReference type="Pfam" id="PF18004">
    <property type="entry name" value="RPN2_C"/>
    <property type="match status" value="1"/>
</dbReference>
<dbReference type="PANTHER" id="PTHR10943:SF2">
    <property type="entry name" value="26S PROTEASOME NON-ATPASE REGULATORY SUBUNIT 1"/>
    <property type="match status" value="1"/>
</dbReference>
<dbReference type="Pfam" id="PF01851">
    <property type="entry name" value="PC_rep"/>
    <property type="match status" value="1"/>
</dbReference>
<dbReference type="GO" id="GO:0034515">
    <property type="term" value="C:proteasome storage granule"/>
    <property type="evidence" value="ECO:0007669"/>
    <property type="project" value="TreeGrafter"/>
</dbReference>
<dbReference type="EMBL" id="CAJNOI010000001">
    <property type="protein sequence ID" value="CAF0722462.1"/>
    <property type="molecule type" value="Genomic_DNA"/>
</dbReference>
<feature type="compositionally biased region" description="Basic and acidic residues" evidence="3">
    <location>
        <begin position="280"/>
        <end position="318"/>
    </location>
</feature>
<keyword evidence="4" id="KW-0812">Transmembrane</keyword>
<dbReference type="OrthoDB" id="261572at2759"/>
<comment type="caution">
    <text evidence="6">The sequence shown here is derived from an EMBL/GenBank/DDBJ whole genome shotgun (WGS) entry which is preliminary data.</text>
</comment>
<organism evidence="6 9">
    <name type="scientific">Adineta steineri</name>
    <dbReference type="NCBI Taxonomy" id="433720"/>
    <lineage>
        <taxon>Eukaryota</taxon>
        <taxon>Metazoa</taxon>
        <taxon>Spiralia</taxon>
        <taxon>Gnathifera</taxon>
        <taxon>Rotifera</taxon>
        <taxon>Eurotatoria</taxon>
        <taxon>Bdelloidea</taxon>
        <taxon>Adinetida</taxon>
        <taxon>Adinetidae</taxon>
        <taxon>Adineta</taxon>
    </lineage>
</organism>
<keyword evidence="4" id="KW-1133">Transmembrane helix</keyword>
<dbReference type="GO" id="GO:0005634">
    <property type="term" value="C:nucleus"/>
    <property type="evidence" value="ECO:0007669"/>
    <property type="project" value="TreeGrafter"/>
</dbReference>
<dbReference type="EMBL" id="CAJNOM010000024">
    <property type="protein sequence ID" value="CAF0834216.1"/>
    <property type="molecule type" value="Genomic_DNA"/>
</dbReference>
<dbReference type="InterPro" id="IPR016024">
    <property type="entry name" value="ARM-type_fold"/>
</dbReference>
<evidence type="ECO:0000256" key="2">
    <source>
        <dbReference type="ARBA" id="ARBA00022942"/>
    </source>
</evidence>
<keyword evidence="8" id="KW-1185">Reference proteome</keyword>
<dbReference type="SUPFAM" id="SSF48371">
    <property type="entry name" value="ARM repeat"/>
    <property type="match status" value="1"/>
</dbReference>
<reference evidence="6" key="1">
    <citation type="submission" date="2021-02" db="EMBL/GenBank/DDBJ databases">
        <authorList>
            <person name="Nowell W R."/>
        </authorList>
    </citation>
    <scope>NUCLEOTIDE SEQUENCE</scope>
</reference>
<keyword evidence="2" id="KW-0647">Proteasome</keyword>
<name>A0A813MI33_9BILA</name>
<dbReference type="FunFam" id="1.25.10.10:FF:001584">
    <property type="entry name" value="Uncharacterized protein"/>
    <property type="match status" value="1"/>
</dbReference>
<dbReference type="InterPro" id="IPR011989">
    <property type="entry name" value="ARM-like"/>
</dbReference>
<dbReference type="InterPro" id="IPR040623">
    <property type="entry name" value="RPN2_C"/>
</dbReference>
<dbReference type="PANTHER" id="PTHR10943">
    <property type="entry name" value="26S PROTEASOME NON-ATPASE REGULATORY SUBUNIT"/>
    <property type="match status" value="1"/>
</dbReference>
<evidence type="ECO:0000256" key="3">
    <source>
        <dbReference type="SAM" id="MobiDB-lite"/>
    </source>
</evidence>
<protein>
    <recommendedName>
        <fullName evidence="5">26S proteasome regulatory subunit RPN2 C-terminal domain-containing protein</fullName>
    </recommendedName>
</protein>
<dbReference type="GO" id="GO:0043161">
    <property type="term" value="P:proteasome-mediated ubiquitin-dependent protein catabolic process"/>
    <property type="evidence" value="ECO:0007669"/>
    <property type="project" value="TreeGrafter"/>
</dbReference>
<feature type="transmembrane region" description="Helical" evidence="4">
    <location>
        <begin position="162"/>
        <end position="184"/>
    </location>
</feature>
<dbReference type="Proteomes" id="UP000663877">
    <property type="component" value="Unassembled WGS sequence"/>
</dbReference>
<evidence type="ECO:0000313" key="8">
    <source>
        <dbReference type="Proteomes" id="UP000663832"/>
    </source>
</evidence>
<feature type="domain" description="26S proteasome regulatory subunit RPN2 C-terminal" evidence="5">
    <location>
        <begin position="179"/>
        <end position="367"/>
    </location>
</feature>
<keyword evidence="4" id="KW-0472">Membrane</keyword>
<sequence>MMLRDNDCNTILIYIYIFIFRTPEQFPSVVTLLAESYNPHVRCGAAMALGLACAGTGNREAIAVLEPMLNDAVNYVRQGVLIASALICIQHTEATCPKVKMFREHYMKVISDKHDDVMAKFGAILAHGILDAGGRNVTVSLLTRSGQTDTMSVVGLLVFTQFWYWFPLSLFLSLGFSPTCLVTLNQDLKMPNVDYVSNAPPSVFAYPPALVDKKEEKKEKVETAVLSITAKQKKRDLEKKGDKSDEPSAMETDSDEKKTTNANVTTTTTTTTAAAATTTDDTKSKKEGDDKDKPVATEKKDETTVAPVKKEKEADSEILHNPTRVVKAQQRLISLPKGSRYQSIKDITHAGIILVKDTQMNEPETLVELAKAGGPTKEEDLPEPSPPEPFEYRDE</sequence>
<proteinExistence type="predicted"/>
<evidence type="ECO:0000259" key="5">
    <source>
        <dbReference type="Pfam" id="PF18004"/>
    </source>
</evidence>
<dbReference type="AlphaFoldDB" id="A0A813MI33"/>
<evidence type="ECO:0000256" key="4">
    <source>
        <dbReference type="SAM" id="Phobius"/>
    </source>
</evidence>
<evidence type="ECO:0000256" key="1">
    <source>
        <dbReference type="ARBA" id="ARBA00022737"/>
    </source>
</evidence>
<feature type="compositionally biased region" description="Basic and acidic residues" evidence="3">
    <location>
        <begin position="235"/>
        <end position="246"/>
    </location>
</feature>
<dbReference type="Proteomes" id="UP000663832">
    <property type="component" value="Unassembled WGS sequence"/>
</dbReference>
<dbReference type="Gene3D" id="1.25.10.10">
    <property type="entry name" value="Leucine-rich Repeat Variant"/>
    <property type="match status" value="1"/>
</dbReference>